<organism evidence="7 8">
    <name type="scientific">Astrephomene gubernaculifera</name>
    <dbReference type="NCBI Taxonomy" id="47775"/>
    <lineage>
        <taxon>Eukaryota</taxon>
        <taxon>Viridiplantae</taxon>
        <taxon>Chlorophyta</taxon>
        <taxon>core chlorophytes</taxon>
        <taxon>Chlorophyceae</taxon>
        <taxon>CS clade</taxon>
        <taxon>Chlamydomonadales</taxon>
        <taxon>Astrephomenaceae</taxon>
        <taxon>Astrephomene</taxon>
    </lineage>
</organism>
<proteinExistence type="inferred from homology"/>
<dbReference type="GO" id="GO:0006271">
    <property type="term" value="P:DNA strand elongation involved in DNA replication"/>
    <property type="evidence" value="ECO:0007669"/>
    <property type="project" value="TreeGrafter"/>
</dbReference>
<name>A0AAD3DZN0_9CHLO</name>
<dbReference type="GO" id="GO:0043625">
    <property type="term" value="C:delta DNA polymerase complex"/>
    <property type="evidence" value="ECO:0007669"/>
    <property type="project" value="TreeGrafter"/>
</dbReference>
<evidence type="ECO:0000256" key="1">
    <source>
        <dbReference type="ARBA" id="ARBA00004123"/>
    </source>
</evidence>
<gene>
    <name evidence="7" type="ORF">Agub_g12308</name>
</gene>
<dbReference type="InterPro" id="IPR024826">
    <property type="entry name" value="DNA_pol_delta/II_ssu"/>
</dbReference>
<dbReference type="InterPro" id="IPR007185">
    <property type="entry name" value="DNA_pol_a/d/e_bsu"/>
</dbReference>
<keyword evidence="3" id="KW-0235">DNA replication</keyword>
<dbReference type="PANTHER" id="PTHR10416:SF0">
    <property type="entry name" value="DNA POLYMERASE DELTA SUBUNIT 2"/>
    <property type="match status" value="1"/>
</dbReference>
<dbReference type="Pfam" id="PF18018">
    <property type="entry name" value="DNA_pol_D_N"/>
    <property type="match status" value="1"/>
</dbReference>
<dbReference type="FunFam" id="3.60.21.50:FF:000002">
    <property type="entry name" value="DNA polymerase delta small subunit"/>
    <property type="match status" value="1"/>
</dbReference>
<evidence type="ECO:0000259" key="5">
    <source>
        <dbReference type="Pfam" id="PF04042"/>
    </source>
</evidence>
<evidence type="ECO:0000259" key="6">
    <source>
        <dbReference type="Pfam" id="PF18018"/>
    </source>
</evidence>
<comment type="similarity">
    <text evidence="2">Belongs to the DNA polymerase delta/II small subunit family.</text>
</comment>
<dbReference type="PANTHER" id="PTHR10416">
    <property type="entry name" value="DNA POLYMERASE DELTA SUBUNIT 2"/>
    <property type="match status" value="1"/>
</dbReference>
<sequence>MLDVEGPSVSGRPNARYDELLAPSTSKDNEDTFNRASASYTNLDERYRAAKRTYERQFAQLYFSRLMLLKGVMRKRVEQVWPGVPVCSILEVQESKEVAVIGTIFKNMKLKPSILDEYTKDKGLKAALGATSFCSDDDSVVLEDEGARMVLSVLAGGGDGAAAAAAGAGQPGVGPLNVQELVTGLVLAVRGVHEPGGDFFVSAVCFPGMASHPHPLPSPAQAPAVAGADAAAAAALPSDKYIALASGFSIGGSKADMLKTQLALDFLTGNLGSPTEQHLCSQIVRLVVAGGCIGQLEALAGGNGASSHAYNRQAQGAALQPVRDLDLLMAEVAAAMSVDVMPGPEDPANVALPQQPMHRCLFPAACTHGSFVRATNPHEFEVDGVRMLGTSGQNVDDMAKYCTIRDRLDLMERSLASRHIAPTAPDTLTCYPFQDRDPFIVEATPHVYFVGNQPEFATRQVEQRPQGGYQECQEAGAASGSGSGGVAVRLVAVPSFARTGTMVLLNLRTLACHPIRFDGSLGL</sequence>
<keyword evidence="8" id="KW-1185">Reference proteome</keyword>
<evidence type="ECO:0008006" key="9">
    <source>
        <dbReference type="Google" id="ProtNLM"/>
    </source>
</evidence>
<accession>A0AAD3DZN0</accession>
<evidence type="ECO:0000256" key="2">
    <source>
        <dbReference type="ARBA" id="ARBA00006035"/>
    </source>
</evidence>
<dbReference type="GO" id="GO:0003677">
    <property type="term" value="F:DNA binding"/>
    <property type="evidence" value="ECO:0007669"/>
    <property type="project" value="InterPro"/>
</dbReference>
<dbReference type="AlphaFoldDB" id="A0AAD3DZN0"/>
<dbReference type="Gene3D" id="2.40.50.430">
    <property type="match status" value="1"/>
</dbReference>
<dbReference type="Proteomes" id="UP001054857">
    <property type="component" value="Unassembled WGS sequence"/>
</dbReference>
<dbReference type="CDD" id="cd07387">
    <property type="entry name" value="MPP_PolD2_C"/>
    <property type="match status" value="1"/>
</dbReference>
<dbReference type="GO" id="GO:1902969">
    <property type="term" value="P:mitotic DNA replication"/>
    <property type="evidence" value="ECO:0007669"/>
    <property type="project" value="UniProtKB-ARBA"/>
</dbReference>
<protein>
    <recommendedName>
        <fullName evidence="9">DNA polymerase delta small subunit</fullName>
    </recommendedName>
</protein>
<feature type="domain" description="DNA polymerase delta subunit OB-fold" evidence="6">
    <location>
        <begin position="57"/>
        <end position="202"/>
    </location>
</feature>
<dbReference type="InterPro" id="IPR041863">
    <property type="entry name" value="PolD2_C"/>
</dbReference>
<keyword evidence="4" id="KW-0539">Nucleus</keyword>
<reference evidence="7 8" key="1">
    <citation type="journal article" date="2021" name="Sci. Rep.">
        <title>Genome sequencing of the multicellular alga Astrephomene provides insights into convergent evolution of germ-soma differentiation.</title>
        <authorList>
            <person name="Yamashita S."/>
            <person name="Yamamoto K."/>
            <person name="Matsuzaki R."/>
            <person name="Suzuki S."/>
            <person name="Yamaguchi H."/>
            <person name="Hirooka S."/>
            <person name="Minakuchi Y."/>
            <person name="Miyagishima S."/>
            <person name="Kawachi M."/>
            <person name="Toyoda A."/>
            <person name="Nozaki H."/>
        </authorList>
    </citation>
    <scope>NUCLEOTIDE SEQUENCE [LARGE SCALE GENOMIC DNA]</scope>
    <source>
        <strain evidence="7 8">NIES-4017</strain>
    </source>
</reference>
<evidence type="ECO:0000256" key="4">
    <source>
        <dbReference type="ARBA" id="ARBA00023242"/>
    </source>
</evidence>
<evidence type="ECO:0000256" key="3">
    <source>
        <dbReference type="ARBA" id="ARBA00022705"/>
    </source>
</evidence>
<evidence type="ECO:0000313" key="7">
    <source>
        <dbReference type="EMBL" id="GFR50147.1"/>
    </source>
</evidence>
<comment type="subcellular location">
    <subcellularLocation>
        <location evidence="1">Nucleus</location>
    </subcellularLocation>
</comment>
<feature type="domain" description="DNA polymerase alpha/delta/epsilon subunit B" evidence="5">
    <location>
        <begin position="242"/>
        <end position="458"/>
    </location>
</feature>
<dbReference type="Pfam" id="PF04042">
    <property type="entry name" value="DNA_pol_E_B"/>
    <property type="match status" value="1"/>
</dbReference>
<dbReference type="EMBL" id="BMAR01000035">
    <property type="protein sequence ID" value="GFR50147.1"/>
    <property type="molecule type" value="Genomic_DNA"/>
</dbReference>
<dbReference type="InterPro" id="IPR040663">
    <property type="entry name" value="DNA_pol_D_N"/>
</dbReference>
<dbReference type="Gene3D" id="3.60.21.50">
    <property type="match status" value="1"/>
</dbReference>
<comment type="caution">
    <text evidence="7">The sequence shown here is derived from an EMBL/GenBank/DDBJ whole genome shotgun (WGS) entry which is preliminary data.</text>
</comment>
<evidence type="ECO:0000313" key="8">
    <source>
        <dbReference type="Proteomes" id="UP001054857"/>
    </source>
</evidence>